<comment type="caution">
    <text evidence="1">The sequence shown here is derived from an EMBL/GenBank/DDBJ whole genome shotgun (WGS) entry which is preliminary data.</text>
</comment>
<protein>
    <submittedName>
        <fullName evidence="1">Uncharacterized protein</fullName>
    </submittedName>
</protein>
<accession>A0ACB7H1D4</accession>
<gene>
    <name evidence="1" type="ORF">MANES_09G007750v8</name>
</gene>
<proteinExistence type="predicted"/>
<name>A0ACB7H1D4_MANES</name>
<organism evidence="1 2">
    <name type="scientific">Manihot esculenta</name>
    <name type="common">Cassava</name>
    <name type="synonym">Jatropha manihot</name>
    <dbReference type="NCBI Taxonomy" id="3983"/>
    <lineage>
        <taxon>Eukaryota</taxon>
        <taxon>Viridiplantae</taxon>
        <taxon>Streptophyta</taxon>
        <taxon>Embryophyta</taxon>
        <taxon>Tracheophyta</taxon>
        <taxon>Spermatophyta</taxon>
        <taxon>Magnoliopsida</taxon>
        <taxon>eudicotyledons</taxon>
        <taxon>Gunneridae</taxon>
        <taxon>Pentapetalae</taxon>
        <taxon>rosids</taxon>
        <taxon>fabids</taxon>
        <taxon>Malpighiales</taxon>
        <taxon>Euphorbiaceae</taxon>
        <taxon>Crotonoideae</taxon>
        <taxon>Manihoteae</taxon>
        <taxon>Manihot</taxon>
    </lineage>
</organism>
<evidence type="ECO:0000313" key="1">
    <source>
        <dbReference type="EMBL" id="KAG8646453.1"/>
    </source>
</evidence>
<keyword evidence="2" id="KW-1185">Reference proteome</keyword>
<sequence length="244" mass="27671">MSRRKSNSSSNSARSNSDDLTDTITVQMTSMETLRWEFESLRMEDDEALHSLSEKLEEEYRVKNMLRAASLKFIQITSMIEEFSDLKSTTMEEQGMIIVILVNAIVGVVAQSATVDKDFRHFASDCNANKKEEKVHLVEKQDDVELALLMANACDLSVWYLDTGASNHMTGYKKNFAKLDETINGKVRFGDGAVLNICSCITILFQCKNGEHMILINIYYILKLKSNIIIIEQLDVYGEKTVIE</sequence>
<dbReference type="EMBL" id="CM004395">
    <property type="protein sequence ID" value="KAG8646453.1"/>
    <property type="molecule type" value="Genomic_DNA"/>
</dbReference>
<reference evidence="2" key="1">
    <citation type="journal article" date="2016" name="Nat. Biotechnol.">
        <title>Sequencing wild and cultivated cassava and related species reveals extensive interspecific hybridization and genetic diversity.</title>
        <authorList>
            <person name="Bredeson J.V."/>
            <person name="Lyons J.B."/>
            <person name="Prochnik S.E."/>
            <person name="Wu G.A."/>
            <person name="Ha C.M."/>
            <person name="Edsinger-Gonzales E."/>
            <person name="Grimwood J."/>
            <person name="Schmutz J."/>
            <person name="Rabbi I.Y."/>
            <person name="Egesi C."/>
            <person name="Nauluvula P."/>
            <person name="Lebot V."/>
            <person name="Ndunguru J."/>
            <person name="Mkamilo G."/>
            <person name="Bart R.S."/>
            <person name="Setter T.L."/>
            <person name="Gleadow R.M."/>
            <person name="Kulakow P."/>
            <person name="Ferguson M.E."/>
            <person name="Rounsley S."/>
            <person name="Rokhsar D.S."/>
        </authorList>
    </citation>
    <scope>NUCLEOTIDE SEQUENCE [LARGE SCALE GENOMIC DNA]</scope>
    <source>
        <strain evidence="2">cv. AM560-2</strain>
    </source>
</reference>
<evidence type="ECO:0000313" key="2">
    <source>
        <dbReference type="Proteomes" id="UP000091857"/>
    </source>
</evidence>
<dbReference type="Proteomes" id="UP000091857">
    <property type="component" value="Chromosome 9"/>
</dbReference>